<proteinExistence type="inferred from homology"/>
<dbReference type="Pfam" id="PF00005">
    <property type="entry name" value="ABC_tran"/>
    <property type="match status" value="1"/>
</dbReference>
<reference evidence="6" key="1">
    <citation type="journal article" date="2021" name="PeerJ">
        <title>Extensive microbial diversity within the chicken gut microbiome revealed by metagenomics and culture.</title>
        <authorList>
            <person name="Gilroy R."/>
            <person name="Ravi A."/>
            <person name="Getino M."/>
            <person name="Pursley I."/>
            <person name="Horton D.L."/>
            <person name="Alikhan N.F."/>
            <person name="Baker D."/>
            <person name="Gharbi K."/>
            <person name="Hall N."/>
            <person name="Watson M."/>
            <person name="Adriaenssens E.M."/>
            <person name="Foster-Nyarko E."/>
            <person name="Jarju S."/>
            <person name="Secka A."/>
            <person name="Antonio M."/>
            <person name="Oren A."/>
            <person name="Chaudhuri R.R."/>
            <person name="La Ragione R."/>
            <person name="Hildebrand F."/>
            <person name="Pallen M.J."/>
        </authorList>
    </citation>
    <scope>NUCLEOTIDE SEQUENCE</scope>
    <source>
        <strain evidence="6">USAMLcec4-12693</strain>
    </source>
</reference>
<dbReference type="Gene3D" id="3.40.50.300">
    <property type="entry name" value="P-loop containing nucleotide triphosphate hydrolases"/>
    <property type="match status" value="1"/>
</dbReference>
<comment type="caution">
    <text evidence="6">The sequence shown here is derived from an EMBL/GenBank/DDBJ whole genome shotgun (WGS) entry which is preliminary data.</text>
</comment>
<dbReference type="AlphaFoldDB" id="A0A9D2VXL0"/>
<dbReference type="PROSITE" id="PS50893">
    <property type="entry name" value="ABC_TRANSPORTER_2"/>
    <property type="match status" value="1"/>
</dbReference>
<dbReference type="GO" id="GO:0055085">
    <property type="term" value="P:transmembrane transport"/>
    <property type="evidence" value="ECO:0007669"/>
    <property type="project" value="UniProtKB-ARBA"/>
</dbReference>
<dbReference type="PANTHER" id="PTHR43776:SF7">
    <property type="entry name" value="D,D-DIPEPTIDE TRANSPORT ATP-BINDING PROTEIN DDPF-RELATED"/>
    <property type="match status" value="1"/>
</dbReference>
<name>A0A9D2VXL0_9FIRM</name>
<evidence type="ECO:0000256" key="1">
    <source>
        <dbReference type="ARBA" id="ARBA00005417"/>
    </source>
</evidence>
<evidence type="ECO:0000256" key="4">
    <source>
        <dbReference type="ARBA" id="ARBA00022840"/>
    </source>
</evidence>
<gene>
    <name evidence="6" type="ORF">K8V39_06895</name>
</gene>
<dbReference type="InterPro" id="IPR027417">
    <property type="entry name" value="P-loop_NTPase"/>
</dbReference>
<dbReference type="RefSeq" id="WP_277272123.1">
    <property type="nucleotide sequence ID" value="NZ_DYXE01000060.1"/>
</dbReference>
<keyword evidence="4 6" id="KW-0067">ATP-binding</keyword>
<dbReference type="PROSITE" id="PS00211">
    <property type="entry name" value="ABC_TRANSPORTER_1"/>
    <property type="match status" value="1"/>
</dbReference>
<feature type="domain" description="ABC transporter" evidence="5">
    <location>
        <begin position="3"/>
        <end position="205"/>
    </location>
</feature>
<dbReference type="PANTHER" id="PTHR43776">
    <property type="entry name" value="TRANSPORT ATP-BINDING PROTEIN"/>
    <property type="match status" value="1"/>
</dbReference>
<dbReference type="GO" id="GO:0005524">
    <property type="term" value="F:ATP binding"/>
    <property type="evidence" value="ECO:0007669"/>
    <property type="project" value="UniProtKB-KW"/>
</dbReference>
<keyword evidence="2" id="KW-0813">Transport</keyword>
<dbReference type="SUPFAM" id="SSF52540">
    <property type="entry name" value="P-loop containing nucleoside triphosphate hydrolases"/>
    <property type="match status" value="1"/>
</dbReference>
<dbReference type="InterPro" id="IPR003593">
    <property type="entry name" value="AAA+_ATPase"/>
</dbReference>
<reference evidence="6" key="2">
    <citation type="submission" date="2021-09" db="EMBL/GenBank/DDBJ databases">
        <authorList>
            <person name="Gilroy R."/>
        </authorList>
    </citation>
    <scope>NUCLEOTIDE SEQUENCE</scope>
    <source>
        <strain evidence="6">USAMLcec4-12693</strain>
    </source>
</reference>
<evidence type="ECO:0000259" key="5">
    <source>
        <dbReference type="PROSITE" id="PS50893"/>
    </source>
</evidence>
<dbReference type="SMART" id="SM00382">
    <property type="entry name" value="AAA"/>
    <property type="match status" value="1"/>
</dbReference>
<accession>A0A9D2VXL0</accession>
<evidence type="ECO:0000313" key="7">
    <source>
        <dbReference type="Proteomes" id="UP000813420"/>
    </source>
</evidence>
<dbReference type="InterPro" id="IPR003439">
    <property type="entry name" value="ABC_transporter-like_ATP-bd"/>
</dbReference>
<dbReference type="EMBL" id="DYXE01000060">
    <property type="protein sequence ID" value="HJH49972.1"/>
    <property type="molecule type" value="Genomic_DNA"/>
</dbReference>
<evidence type="ECO:0000313" key="6">
    <source>
        <dbReference type="EMBL" id="HJH49972.1"/>
    </source>
</evidence>
<dbReference type="GO" id="GO:0016887">
    <property type="term" value="F:ATP hydrolysis activity"/>
    <property type="evidence" value="ECO:0007669"/>
    <property type="project" value="InterPro"/>
</dbReference>
<organism evidence="6 7">
    <name type="scientific">Merdimonas faecis</name>
    <dbReference type="NCBI Taxonomy" id="1653435"/>
    <lineage>
        <taxon>Bacteria</taxon>
        <taxon>Bacillati</taxon>
        <taxon>Bacillota</taxon>
        <taxon>Clostridia</taxon>
        <taxon>Lachnospirales</taxon>
        <taxon>Lachnospiraceae</taxon>
        <taxon>Merdimonas</taxon>
    </lineage>
</organism>
<dbReference type="InterPro" id="IPR050319">
    <property type="entry name" value="ABC_transp_ATP-bind"/>
</dbReference>
<evidence type="ECO:0000256" key="2">
    <source>
        <dbReference type="ARBA" id="ARBA00022448"/>
    </source>
</evidence>
<keyword evidence="3" id="KW-0547">Nucleotide-binding</keyword>
<evidence type="ECO:0000256" key="3">
    <source>
        <dbReference type="ARBA" id="ARBA00022741"/>
    </source>
</evidence>
<dbReference type="Proteomes" id="UP000813420">
    <property type="component" value="Unassembled WGS sequence"/>
</dbReference>
<comment type="similarity">
    <text evidence="1">Belongs to the ABC transporter superfamily.</text>
</comment>
<sequence>MSLEAKNVTFYYRGRKRKPVLKEVNLEIHPGERVGLKAPSGRGKTTLCRLLAGYEKPKEGEVLLDGRPLGEYKGICPVQMIWQHPELAVDPLLRLKETMKEVEEPDLAERMESFGIREEWLERFPSELSGGELQRFCLARALGKEVRYLLCDEISAMLDLWNQARIFELLLRETDRRKLGILIVSHDEALLERVCTRVESLEGGN</sequence>
<dbReference type="InterPro" id="IPR017871">
    <property type="entry name" value="ABC_transporter-like_CS"/>
</dbReference>
<protein>
    <submittedName>
        <fullName evidence="6">ATP-binding cassette domain-containing protein</fullName>
    </submittedName>
</protein>